<dbReference type="SUPFAM" id="SSF54001">
    <property type="entry name" value="Cysteine proteinases"/>
    <property type="match status" value="1"/>
</dbReference>
<organism evidence="3 4">
    <name type="scientific">Bifidobacterium thermophilum</name>
    <dbReference type="NCBI Taxonomy" id="33905"/>
    <lineage>
        <taxon>Bacteria</taxon>
        <taxon>Bacillati</taxon>
        <taxon>Actinomycetota</taxon>
        <taxon>Actinomycetes</taxon>
        <taxon>Bifidobacteriales</taxon>
        <taxon>Bifidobacteriaceae</taxon>
        <taxon>Bifidobacterium</taxon>
    </lineage>
</organism>
<dbReference type="AlphaFoldDB" id="A0A7X9RKT6"/>
<gene>
    <name evidence="3" type="ORF">HF844_03465</name>
</gene>
<reference evidence="3 4" key="1">
    <citation type="submission" date="2020-04" db="EMBL/GenBank/DDBJ databases">
        <authorList>
            <person name="Hitch T.C.A."/>
            <person name="Wylensek D."/>
            <person name="Clavel T."/>
        </authorList>
    </citation>
    <scope>NUCLEOTIDE SEQUENCE [LARGE SCALE GENOMIC DNA]</scope>
    <source>
        <strain evidence="3 4">BSM-130-P53-3C</strain>
    </source>
</reference>
<feature type="region of interest" description="Disordered" evidence="1">
    <location>
        <begin position="55"/>
        <end position="76"/>
    </location>
</feature>
<dbReference type="Proteomes" id="UP000588369">
    <property type="component" value="Unassembled WGS sequence"/>
</dbReference>
<dbReference type="InterPro" id="IPR007921">
    <property type="entry name" value="CHAP_dom"/>
</dbReference>
<dbReference type="PROSITE" id="PS50911">
    <property type="entry name" value="CHAP"/>
    <property type="match status" value="1"/>
</dbReference>
<comment type="caution">
    <text evidence="3">The sequence shown here is derived from an EMBL/GenBank/DDBJ whole genome shotgun (WGS) entry which is preliminary data.</text>
</comment>
<feature type="domain" description="Peptidase C51" evidence="2">
    <location>
        <begin position="110"/>
        <end position="240"/>
    </location>
</feature>
<accession>A0A7X9RKT6</accession>
<sequence length="241" mass="25550">MARHKQRPRVPVRQRVVALLVLAAMPVGGVVAWHATPSVPAAGFGVQARAAAAAPADGKASRSQTREPLSAASGTVDGTWLGGDDIDTAQLTAIPASNATVKQWVNGPDKTLIPTGFQPDHATGDTGLAYSFSQCTWWAYTRRHQLGLPVGSRFGDGAQWADSARRLGYWVDSTPRHEGDIIVFQRGQYGSSTVYGHVGIVEHINADGSITTSECGAALHGHPVSRTFTAAQAATLQFIHY</sequence>
<dbReference type="EMBL" id="JABAGI010000003">
    <property type="protein sequence ID" value="NME61863.1"/>
    <property type="molecule type" value="Genomic_DNA"/>
</dbReference>
<dbReference type="Pfam" id="PF05257">
    <property type="entry name" value="CHAP"/>
    <property type="match status" value="1"/>
</dbReference>
<evidence type="ECO:0000313" key="4">
    <source>
        <dbReference type="Proteomes" id="UP000588369"/>
    </source>
</evidence>
<dbReference type="RefSeq" id="WP_168983964.1">
    <property type="nucleotide sequence ID" value="NZ_JABAGI010000003.1"/>
</dbReference>
<evidence type="ECO:0000259" key="2">
    <source>
        <dbReference type="PROSITE" id="PS50911"/>
    </source>
</evidence>
<name>A0A7X9RKT6_9BIFI</name>
<proteinExistence type="predicted"/>
<protein>
    <submittedName>
        <fullName evidence="3">CHAP domain-containing protein</fullName>
    </submittedName>
</protein>
<dbReference type="Gene3D" id="3.90.1720.10">
    <property type="entry name" value="endopeptidase domain like (from Nostoc punctiforme)"/>
    <property type="match status" value="1"/>
</dbReference>
<evidence type="ECO:0000313" key="3">
    <source>
        <dbReference type="EMBL" id="NME61863.1"/>
    </source>
</evidence>
<dbReference type="InterPro" id="IPR038765">
    <property type="entry name" value="Papain-like_cys_pep_sf"/>
</dbReference>
<evidence type="ECO:0000256" key="1">
    <source>
        <dbReference type="SAM" id="MobiDB-lite"/>
    </source>
</evidence>